<dbReference type="EMBL" id="JAZHOF010000002">
    <property type="protein sequence ID" value="MEJ8570581.1"/>
    <property type="molecule type" value="Genomic_DNA"/>
</dbReference>
<dbReference type="InterPro" id="IPR051121">
    <property type="entry name" value="FAH"/>
</dbReference>
<dbReference type="Pfam" id="PF01557">
    <property type="entry name" value="FAA_hydrolase"/>
    <property type="match status" value="1"/>
</dbReference>
<keyword evidence="6" id="KW-1185">Reference proteome</keyword>
<keyword evidence="2" id="KW-0479">Metal-binding</keyword>
<dbReference type="GO" id="GO:0016787">
    <property type="term" value="F:hydrolase activity"/>
    <property type="evidence" value="ECO:0007669"/>
    <property type="project" value="UniProtKB-KW"/>
</dbReference>
<reference evidence="5 6" key="1">
    <citation type="submission" date="2024-02" db="EMBL/GenBank/DDBJ databases">
        <title>Genome analysis and characterization of Microbaculum marinisediminis sp. nov., isolated from marine sediment.</title>
        <authorList>
            <person name="Du Z.-J."/>
            <person name="Ye Y.-Q."/>
            <person name="Zhang Z.-R."/>
            <person name="Yuan S.-M."/>
            <person name="Zhang X.-Y."/>
        </authorList>
    </citation>
    <scope>NUCLEOTIDE SEQUENCE [LARGE SCALE GENOMIC DNA]</scope>
    <source>
        <strain evidence="5 6">SDUM1044001</strain>
    </source>
</reference>
<sequence>MRWIRFHDDGAVRTAILEGSTVRPVRGDMFSDYEIEDRCLDLADVRLDVPVFPRTFYAAGFNYQAHAASAGLASPDRPAPKEANIGYRATNALIAHEEPIIVPPDATDKVNYEGEIVVVIGRKAKNLDRDNALSAVFGYTIGNDVSERTWQKTDSTFWRAKNTDTFKPMGPWIETDVVLDDLETVVRLNGEEQIRFATNDMIFGIVDYLVRMTRYLTLYPGDVVWMGTEGTSPNLLDGDVVEIEISGIGTLRNPVVRQAG</sequence>
<dbReference type="InterPro" id="IPR018833">
    <property type="entry name" value="Rv2993c-like_N"/>
</dbReference>
<evidence type="ECO:0000259" key="4">
    <source>
        <dbReference type="Pfam" id="PF10370"/>
    </source>
</evidence>
<protein>
    <submittedName>
        <fullName evidence="5">Fumarylacetoacetate hydrolase family protein</fullName>
    </submittedName>
</protein>
<dbReference type="SUPFAM" id="SSF56529">
    <property type="entry name" value="FAH"/>
    <property type="match status" value="1"/>
</dbReference>
<dbReference type="RefSeq" id="WP_340328328.1">
    <property type="nucleotide sequence ID" value="NZ_JAZHOF010000002.1"/>
</dbReference>
<evidence type="ECO:0000256" key="2">
    <source>
        <dbReference type="ARBA" id="ARBA00022723"/>
    </source>
</evidence>
<proteinExistence type="inferred from homology"/>
<dbReference type="Proteomes" id="UP001378188">
    <property type="component" value="Unassembled WGS sequence"/>
</dbReference>
<comment type="similarity">
    <text evidence="1">Belongs to the FAH family.</text>
</comment>
<evidence type="ECO:0000313" key="5">
    <source>
        <dbReference type="EMBL" id="MEJ8570581.1"/>
    </source>
</evidence>
<dbReference type="PANTHER" id="PTHR42796">
    <property type="entry name" value="FUMARYLACETOACETATE HYDROLASE DOMAIN-CONTAINING PROTEIN 2A-RELATED"/>
    <property type="match status" value="1"/>
</dbReference>
<dbReference type="InterPro" id="IPR036663">
    <property type="entry name" value="Fumarylacetoacetase_C_sf"/>
</dbReference>
<dbReference type="Gene3D" id="3.90.850.10">
    <property type="entry name" value="Fumarylacetoacetase-like, C-terminal domain"/>
    <property type="match status" value="1"/>
</dbReference>
<dbReference type="AlphaFoldDB" id="A0AAW9RSS0"/>
<dbReference type="PANTHER" id="PTHR42796:SF4">
    <property type="entry name" value="FUMARYLACETOACETATE HYDROLASE DOMAIN-CONTAINING PROTEIN 2A"/>
    <property type="match status" value="1"/>
</dbReference>
<name>A0AAW9RSS0_9HYPH</name>
<accession>A0AAW9RSS0</accession>
<evidence type="ECO:0000256" key="1">
    <source>
        <dbReference type="ARBA" id="ARBA00010211"/>
    </source>
</evidence>
<organism evidence="5 6">
    <name type="scientific">Microbaculum marinum</name>
    <dbReference type="NCBI Taxonomy" id="1764581"/>
    <lineage>
        <taxon>Bacteria</taxon>
        <taxon>Pseudomonadati</taxon>
        <taxon>Pseudomonadota</taxon>
        <taxon>Alphaproteobacteria</taxon>
        <taxon>Hyphomicrobiales</taxon>
        <taxon>Tepidamorphaceae</taxon>
        <taxon>Microbaculum</taxon>
    </lineage>
</organism>
<feature type="domain" description="Rv2993c-like N-terminal" evidence="4">
    <location>
        <begin position="1"/>
        <end position="47"/>
    </location>
</feature>
<gene>
    <name evidence="5" type="ORF">V3328_03805</name>
</gene>
<feature type="domain" description="Fumarylacetoacetase-like C-terminal" evidence="3">
    <location>
        <begin position="56"/>
        <end position="256"/>
    </location>
</feature>
<keyword evidence="5" id="KW-0378">Hydrolase</keyword>
<evidence type="ECO:0000313" key="6">
    <source>
        <dbReference type="Proteomes" id="UP001378188"/>
    </source>
</evidence>
<evidence type="ECO:0000259" key="3">
    <source>
        <dbReference type="Pfam" id="PF01557"/>
    </source>
</evidence>
<dbReference type="InterPro" id="IPR011234">
    <property type="entry name" value="Fumarylacetoacetase-like_C"/>
</dbReference>
<dbReference type="GO" id="GO:0044281">
    <property type="term" value="P:small molecule metabolic process"/>
    <property type="evidence" value="ECO:0007669"/>
    <property type="project" value="UniProtKB-ARBA"/>
</dbReference>
<dbReference type="GO" id="GO:0046872">
    <property type="term" value="F:metal ion binding"/>
    <property type="evidence" value="ECO:0007669"/>
    <property type="project" value="UniProtKB-KW"/>
</dbReference>
<comment type="caution">
    <text evidence="5">The sequence shown here is derived from an EMBL/GenBank/DDBJ whole genome shotgun (WGS) entry which is preliminary data.</text>
</comment>
<dbReference type="Pfam" id="PF10370">
    <property type="entry name" value="Rv2993c-like_N"/>
    <property type="match status" value="1"/>
</dbReference>